<reference evidence="2" key="1">
    <citation type="submission" date="2017-06" db="EMBL/GenBank/DDBJ databases">
        <authorList>
            <person name="Varghese N."/>
            <person name="Submissions S."/>
        </authorList>
    </citation>
    <scope>NUCLEOTIDE SEQUENCE [LARGE SCALE GENOMIC DNA]</scope>
    <source>
        <strain evidence="2">DSM 46839</strain>
    </source>
</reference>
<dbReference type="EMBL" id="FZOO01000003">
    <property type="protein sequence ID" value="SNS35040.1"/>
    <property type="molecule type" value="Genomic_DNA"/>
</dbReference>
<accession>A0A239DRB1</accession>
<dbReference type="RefSeq" id="WP_245821012.1">
    <property type="nucleotide sequence ID" value="NZ_FZOO01000003.1"/>
</dbReference>
<dbReference type="Proteomes" id="UP000198373">
    <property type="component" value="Unassembled WGS sequence"/>
</dbReference>
<evidence type="ECO:0000313" key="2">
    <source>
        <dbReference type="Proteomes" id="UP000198373"/>
    </source>
</evidence>
<evidence type="ECO:0008006" key="3">
    <source>
        <dbReference type="Google" id="ProtNLM"/>
    </source>
</evidence>
<keyword evidence="2" id="KW-1185">Reference proteome</keyword>
<gene>
    <name evidence="1" type="ORF">SAMN06893096_103334</name>
</gene>
<protein>
    <recommendedName>
        <fullName evidence="3">GAF domain-containing protein</fullName>
    </recommendedName>
</protein>
<name>A0A239DRB1_9ACTN</name>
<sequence>MDAVRTLSILTRGSPAATRRRFEDVGIAAARAPLRTPADPAAGIRTRLVLPVRHAGRTHGYLWLLDEGRTDPDDATDPALAAAVGLAVEAGRLLAERAAAGADLGRVLGSALAGGPSERAEAARTLAAALGGQRRRCWWRWPRPGSRARTGDRPAPARWRRCCPAVRRVRPPSRCWCRWRTPGTCARPAR</sequence>
<dbReference type="AlphaFoldDB" id="A0A239DRB1"/>
<evidence type="ECO:0000313" key="1">
    <source>
        <dbReference type="EMBL" id="SNS35040.1"/>
    </source>
</evidence>
<proteinExistence type="predicted"/>
<organism evidence="1 2">
    <name type="scientific">Geodermatophilus pulveris</name>
    <dbReference type="NCBI Taxonomy" id="1564159"/>
    <lineage>
        <taxon>Bacteria</taxon>
        <taxon>Bacillati</taxon>
        <taxon>Actinomycetota</taxon>
        <taxon>Actinomycetes</taxon>
        <taxon>Geodermatophilales</taxon>
        <taxon>Geodermatophilaceae</taxon>
        <taxon>Geodermatophilus</taxon>
    </lineage>
</organism>